<evidence type="ECO:0000256" key="1">
    <source>
        <dbReference type="SAM" id="SignalP"/>
    </source>
</evidence>
<evidence type="ECO:0000313" key="3">
    <source>
        <dbReference type="Proteomes" id="UP000245699"/>
    </source>
</evidence>
<protein>
    <recommendedName>
        <fullName evidence="4">Transcription factor domain-containing protein</fullName>
    </recommendedName>
</protein>
<dbReference type="AlphaFoldDB" id="A0A2T9YQ37"/>
<feature type="signal peptide" evidence="1">
    <location>
        <begin position="1"/>
        <end position="18"/>
    </location>
</feature>
<gene>
    <name evidence="2" type="ORF">BB559_003024</name>
</gene>
<reference evidence="2 3" key="1">
    <citation type="journal article" date="2018" name="MBio">
        <title>Comparative Genomics Reveals the Core Gene Toolbox for the Fungus-Insect Symbiosis.</title>
        <authorList>
            <person name="Wang Y."/>
            <person name="Stata M."/>
            <person name="Wang W."/>
            <person name="Stajich J.E."/>
            <person name="White M.M."/>
            <person name="Moncalvo J.M."/>
        </authorList>
    </citation>
    <scope>NUCLEOTIDE SEQUENCE [LARGE SCALE GENOMIC DNA]</scope>
    <source>
        <strain evidence="2 3">AUS-77-4</strain>
    </source>
</reference>
<evidence type="ECO:0008006" key="4">
    <source>
        <dbReference type="Google" id="ProtNLM"/>
    </source>
</evidence>
<dbReference type="Proteomes" id="UP000245699">
    <property type="component" value="Unassembled WGS sequence"/>
</dbReference>
<dbReference type="CDD" id="cd12148">
    <property type="entry name" value="fungal_TF_MHR"/>
    <property type="match status" value="1"/>
</dbReference>
<keyword evidence="3" id="KW-1185">Reference proteome</keyword>
<dbReference type="OrthoDB" id="5545378at2759"/>
<name>A0A2T9YQ37_9FUNG</name>
<accession>A0A2T9YQ37</accession>
<comment type="caution">
    <text evidence="2">The sequence shown here is derived from an EMBL/GenBank/DDBJ whole genome shotgun (WGS) entry which is preliminary data.</text>
</comment>
<keyword evidence="1" id="KW-0732">Signal</keyword>
<proteinExistence type="predicted"/>
<dbReference type="EMBL" id="MBFT01000257">
    <property type="protein sequence ID" value="PVU94364.1"/>
    <property type="molecule type" value="Genomic_DNA"/>
</dbReference>
<sequence>MKLSFGFLAISLASAVYGDKHKISGVIVKFPEFENGKVYLNLERNGLAEANDFYESKKYNQDEKPSVYFSKKTVKYIDSDNSYILEFQNKLVRGGYIIHGLPIPNKEKLKELSLILPHFFPETVIPMRIKLISPTRTEDDKKLEAKYAAKSIELMRKESDISDPLMIWACIFIIEYTYGVTNDKSTFQVLDIAEMTVKKIKLYQLDINKNLIKFKCGYTEDDLEFRRRIWWVYYFQITGNYIFNGKFIKFEQKDIVVNLPKNDFKWRYGGSFEVCGDKELQLLNNIANDPSDENNPTDCHRLIINTFSLHKNIATFVTKRWRKDHFDEDGTNMRFVLYINKLLKLRDKIDETLGDGFPAIKDKYLEYKGTAKLLIETENHIINHNLRHIYYSMIIYLYQSELVRDPDIKVIPERVKSAKQQCVYASIKQMELLEWYSKNVPNEYQGFPNVFWSLNSLLSLTNFFFIQDPSIKEKHTDYFNRIVSVYKTFYKNLDIVSTFLAFVNYIISIKTKASENNKKYIHLEDYMKPYGISEHDFEPWVIPKYGSFFNSLCCRKANFSTLDIGEYLGEILPADNTAQDELHIVAYKNIMRILPYKDKQETRTFDEYISQTNRTILDITNNFQIKKSIVIDTDFFIQKPLMFDPTSLVEIKKFRKSNSKPQKNIKNQKKEEPFQQSINSFKNKHKLKRRRNDTMRVEYLLN</sequence>
<organism evidence="2 3">
    <name type="scientific">Furculomyces boomerangus</name>
    <dbReference type="NCBI Taxonomy" id="61424"/>
    <lineage>
        <taxon>Eukaryota</taxon>
        <taxon>Fungi</taxon>
        <taxon>Fungi incertae sedis</taxon>
        <taxon>Zoopagomycota</taxon>
        <taxon>Kickxellomycotina</taxon>
        <taxon>Harpellomycetes</taxon>
        <taxon>Harpellales</taxon>
        <taxon>Harpellaceae</taxon>
        <taxon>Furculomyces</taxon>
    </lineage>
</organism>
<evidence type="ECO:0000313" key="2">
    <source>
        <dbReference type="EMBL" id="PVU94364.1"/>
    </source>
</evidence>
<feature type="chain" id="PRO_5015413586" description="Transcription factor domain-containing protein" evidence="1">
    <location>
        <begin position="19"/>
        <end position="702"/>
    </location>
</feature>